<protein>
    <submittedName>
        <fullName evidence="1">Regulatory protein-modification, helix-turn-helix, transcriptional regulator, DNA</fullName>
    </submittedName>
</protein>
<evidence type="ECO:0000313" key="1">
    <source>
        <dbReference type="EMBL" id="DAF63480.1"/>
    </source>
</evidence>
<name>A0A8S5TK29_9CAUD</name>
<reference evidence="1" key="1">
    <citation type="journal article" date="2021" name="Proc. Natl. Acad. Sci. U.S.A.">
        <title>A Catalog of Tens of Thousands of Viruses from Human Metagenomes Reveals Hidden Associations with Chronic Diseases.</title>
        <authorList>
            <person name="Tisza M.J."/>
            <person name="Buck C.B."/>
        </authorList>
    </citation>
    <scope>NUCLEOTIDE SEQUENCE</scope>
    <source>
        <strain evidence="1">CtgmM3</strain>
    </source>
</reference>
<accession>A0A8S5TK29</accession>
<dbReference type="EMBL" id="BK032840">
    <property type="protein sequence ID" value="DAF63480.1"/>
    <property type="molecule type" value="Genomic_DNA"/>
</dbReference>
<proteinExistence type="predicted"/>
<sequence length="217" mass="25617">MNKKKRNIYEIELSNIVSWDDGDDFPQDMDIIDSIDGEDVSLVTANIAEACRFYRKHTENLWDDCFCELSAREIEVTDKEWNELLKKGRLQYDDYGKYLTESNWRSIAWEYSYRGKSDMDDSRVKELLIVQSEYFNMRVVCERAGISYSTYRGFKNNKKPMSSEKELELLRSMSMIGGECWDKELEEMYQFYKSGGGKRVKQKRVLIGKKSLENTPE</sequence>
<organism evidence="1">
    <name type="scientific">Siphoviridae sp. ctgmM3</name>
    <dbReference type="NCBI Taxonomy" id="2827912"/>
    <lineage>
        <taxon>Viruses</taxon>
        <taxon>Duplodnaviria</taxon>
        <taxon>Heunggongvirae</taxon>
        <taxon>Uroviricota</taxon>
        <taxon>Caudoviricetes</taxon>
    </lineage>
</organism>